<dbReference type="EMBL" id="LGIY01000034">
    <property type="protein sequence ID" value="POE39653.1"/>
    <property type="molecule type" value="Genomic_DNA"/>
</dbReference>
<evidence type="ECO:0000256" key="1">
    <source>
        <dbReference type="SAM" id="Phobius"/>
    </source>
</evidence>
<evidence type="ECO:0000313" key="3">
    <source>
        <dbReference type="Proteomes" id="UP000237433"/>
    </source>
</evidence>
<dbReference type="Pfam" id="PF06182">
    <property type="entry name" value="ABC2_membrane_6"/>
    <property type="match status" value="1"/>
</dbReference>
<keyword evidence="1" id="KW-0812">Transmembrane</keyword>
<protein>
    <submittedName>
        <fullName evidence="2">ABC transporter permease</fullName>
    </submittedName>
</protein>
<evidence type="ECO:0000313" key="2">
    <source>
        <dbReference type="EMBL" id="POE39653.1"/>
    </source>
</evidence>
<accession>A0A2S3UB82</accession>
<comment type="caution">
    <text evidence="2">The sequence shown here is derived from an EMBL/GenBank/DDBJ whole genome shotgun (WGS) entry which is preliminary data.</text>
</comment>
<feature type="transmembrane region" description="Helical" evidence="1">
    <location>
        <begin position="226"/>
        <end position="247"/>
    </location>
</feature>
<sequence>MTRYARLLLTYFKINFKSLAIYDFDFYFSIAGMMIQNLINVAALRFLYLLVPTIQGYTFTELLTTYAIASTSFAIFRCFFINTLNIADYVRKGKFDGLLVKPVNPLFQLLNESFDEDAWGDLAISVLILTTIAFSSHMPLLIFLLVLLMCCATSLIFLSLTLLGGMVSLLSQGLADLSETVYDFFEFSKYPLSIYNTPLKMILTWFLPLGWVAAIPQSTVIDDGRWYFAILVVGISVAFFTLVYQLWRLFLVKYQSTGT</sequence>
<name>A0A2S3UB82_LACPA</name>
<gene>
    <name evidence="2" type="ORF">ACX51_14115</name>
</gene>
<dbReference type="PANTHER" id="PTHR36833:SF1">
    <property type="entry name" value="INTEGRAL MEMBRANE TRANSPORT PROTEIN"/>
    <property type="match status" value="1"/>
</dbReference>
<keyword evidence="1" id="KW-1133">Transmembrane helix</keyword>
<feature type="transmembrane region" description="Helical" evidence="1">
    <location>
        <begin position="194"/>
        <end position="214"/>
    </location>
</feature>
<dbReference type="AlphaFoldDB" id="A0A2S3UB82"/>
<dbReference type="Proteomes" id="UP000237433">
    <property type="component" value="Unassembled WGS sequence"/>
</dbReference>
<keyword evidence="1" id="KW-0472">Membrane</keyword>
<reference evidence="2 3" key="1">
    <citation type="journal article" date="2015" name="J. Am. Soc. Brew. Chem.">
        <title>Dissolved carbon dioxide selects for lactic acid bacteria able to grow in and spoil packaged beer.</title>
        <authorList>
            <person name="Bergsveinson J."/>
            <person name="Redekop A."/>
            <person name="Zoerb S."/>
            <person name="Ziola B."/>
        </authorList>
    </citation>
    <scope>NUCLEOTIDE SEQUENCE [LARGE SCALE GENOMIC DNA]</scope>
    <source>
        <strain evidence="2 3">CCC B1205</strain>
    </source>
</reference>
<organism evidence="2 3">
    <name type="scientific">Lacticaseibacillus paracasei</name>
    <name type="common">Lactobacillus paracasei</name>
    <dbReference type="NCBI Taxonomy" id="1597"/>
    <lineage>
        <taxon>Bacteria</taxon>
        <taxon>Bacillati</taxon>
        <taxon>Bacillota</taxon>
        <taxon>Bacilli</taxon>
        <taxon>Lactobacillales</taxon>
        <taxon>Lactobacillaceae</taxon>
        <taxon>Lacticaseibacillus</taxon>
    </lineage>
</organism>
<dbReference type="InterPro" id="IPR010390">
    <property type="entry name" value="ABC-2_transporter-like"/>
</dbReference>
<dbReference type="PANTHER" id="PTHR36833">
    <property type="entry name" value="SLR0610 PROTEIN-RELATED"/>
    <property type="match status" value="1"/>
</dbReference>
<feature type="transmembrane region" description="Helical" evidence="1">
    <location>
        <begin position="26"/>
        <end position="51"/>
    </location>
</feature>
<feature type="transmembrane region" description="Helical" evidence="1">
    <location>
        <begin position="63"/>
        <end position="84"/>
    </location>
</feature>
<dbReference type="RefSeq" id="WP_003585626.1">
    <property type="nucleotide sequence ID" value="NZ_AP018392.1"/>
</dbReference>
<proteinExistence type="predicted"/>